<reference evidence="8 9" key="1">
    <citation type="submission" date="2020-08" db="EMBL/GenBank/DDBJ databases">
        <title>Genomic Encyclopedia of Type Strains, Phase IV (KMG-IV): sequencing the most valuable type-strain genomes for metagenomic binning, comparative biology and taxonomic classification.</title>
        <authorList>
            <person name="Goeker M."/>
        </authorList>
    </citation>
    <scope>NUCLEOTIDE SEQUENCE [LARGE SCALE GENOMIC DNA]</scope>
    <source>
        <strain evidence="8 9">DSM 103737</strain>
    </source>
</reference>
<feature type="domain" description="NADP-dependent oxidoreductase" evidence="7">
    <location>
        <begin position="16"/>
        <end position="258"/>
    </location>
</feature>
<dbReference type="InterPro" id="IPR018170">
    <property type="entry name" value="Aldo/ket_reductase_CS"/>
</dbReference>
<dbReference type="PROSITE" id="PS00062">
    <property type="entry name" value="ALDOKETO_REDUCTASE_2"/>
    <property type="match status" value="1"/>
</dbReference>
<evidence type="ECO:0000313" key="9">
    <source>
        <dbReference type="Proteomes" id="UP000577362"/>
    </source>
</evidence>
<evidence type="ECO:0000256" key="1">
    <source>
        <dbReference type="ARBA" id="ARBA00007905"/>
    </source>
</evidence>
<dbReference type="EMBL" id="JACIEN010000001">
    <property type="protein sequence ID" value="MBB4015952.1"/>
    <property type="molecule type" value="Genomic_DNA"/>
</dbReference>
<protein>
    <submittedName>
        <fullName evidence="8">Diketogulonate reductase-like aldo/keto reductase</fullName>
    </submittedName>
</protein>
<dbReference type="RefSeq" id="WP_183315843.1">
    <property type="nucleotide sequence ID" value="NZ_JACIEN010000001.1"/>
</dbReference>
<dbReference type="PANTHER" id="PTHR43827">
    <property type="entry name" value="2,5-DIKETO-D-GLUCONIC ACID REDUCTASE"/>
    <property type="match status" value="1"/>
</dbReference>
<evidence type="ECO:0000256" key="3">
    <source>
        <dbReference type="ARBA" id="ARBA00023002"/>
    </source>
</evidence>
<dbReference type="PRINTS" id="PR00069">
    <property type="entry name" value="ALDKETRDTASE"/>
</dbReference>
<dbReference type="InterPro" id="IPR036812">
    <property type="entry name" value="NAD(P)_OxRdtase_dom_sf"/>
</dbReference>
<dbReference type="CDD" id="cd19140">
    <property type="entry name" value="AKR_AKR3F3"/>
    <property type="match status" value="1"/>
</dbReference>
<evidence type="ECO:0000259" key="7">
    <source>
        <dbReference type="Pfam" id="PF00248"/>
    </source>
</evidence>
<dbReference type="PROSITE" id="PS00798">
    <property type="entry name" value="ALDOKETO_REDUCTASE_1"/>
    <property type="match status" value="1"/>
</dbReference>
<sequence length="278" mass="30521">MTAPLVEANGAAIPALGLGTWEATNDACIAAVQWAIEAGYRHIDTAARYGNEEAVGQGIRASGISRDKLFVTTKVWYEDLSESNVMRSAEASLRRLGLDAVDLLLIHWPNASIPLKETIKALGRARRDGLTRHIGVSNFPVALLDEAVARSDEPLVANQCEYHPYLDQSKVLDACRRHGLAFTAYCPLGRGQLLDERAVIEIAERHGKTPAQVVLRWHVQQPGVVAIPKSANRERIAQNIDIFDFALDEDEMARISALARPDGRMIDPSWAPAWDKAA</sequence>
<dbReference type="PANTHER" id="PTHR43827:SF3">
    <property type="entry name" value="NADP-DEPENDENT OXIDOREDUCTASE DOMAIN-CONTAINING PROTEIN"/>
    <property type="match status" value="1"/>
</dbReference>
<feature type="site" description="Lowers pKa of active site Tyr" evidence="6">
    <location>
        <position position="74"/>
    </location>
</feature>
<comment type="similarity">
    <text evidence="1">Belongs to the aldo/keto reductase family.</text>
</comment>
<dbReference type="FunFam" id="3.20.20.100:FF:000015">
    <property type="entry name" value="Oxidoreductase, aldo/keto reductase family"/>
    <property type="match status" value="1"/>
</dbReference>
<name>A0A840BW63_9HYPH</name>
<gene>
    <name evidence="8" type="ORF">GGR16_000958</name>
</gene>
<evidence type="ECO:0000256" key="6">
    <source>
        <dbReference type="PIRSR" id="PIRSR000097-3"/>
    </source>
</evidence>
<evidence type="ECO:0000256" key="5">
    <source>
        <dbReference type="PIRSR" id="PIRSR000097-2"/>
    </source>
</evidence>
<feature type="binding site" evidence="5">
    <location>
        <position position="107"/>
    </location>
    <ligand>
        <name>substrate</name>
    </ligand>
</feature>
<dbReference type="Proteomes" id="UP000577362">
    <property type="component" value="Unassembled WGS sequence"/>
</dbReference>
<feature type="active site" description="Proton donor" evidence="4">
    <location>
        <position position="49"/>
    </location>
</feature>
<dbReference type="PROSITE" id="PS00063">
    <property type="entry name" value="ALDOKETO_REDUCTASE_3"/>
    <property type="match status" value="1"/>
</dbReference>
<dbReference type="InterPro" id="IPR023210">
    <property type="entry name" value="NADP_OxRdtase_dom"/>
</dbReference>
<evidence type="ECO:0000313" key="8">
    <source>
        <dbReference type="EMBL" id="MBB4015952.1"/>
    </source>
</evidence>
<keyword evidence="2" id="KW-0521">NADP</keyword>
<keyword evidence="3" id="KW-0560">Oxidoreductase</keyword>
<dbReference type="Gene3D" id="3.20.20.100">
    <property type="entry name" value="NADP-dependent oxidoreductase domain"/>
    <property type="match status" value="1"/>
</dbReference>
<dbReference type="SUPFAM" id="SSF51430">
    <property type="entry name" value="NAD(P)-linked oxidoreductase"/>
    <property type="match status" value="1"/>
</dbReference>
<evidence type="ECO:0000256" key="2">
    <source>
        <dbReference type="ARBA" id="ARBA00022857"/>
    </source>
</evidence>
<organism evidence="8 9">
    <name type="scientific">Chelatococcus caeni</name>
    <dbReference type="NCBI Taxonomy" id="1348468"/>
    <lineage>
        <taxon>Bacteria</taxon>
        <taxon>Pseudomonadati</taxon>
        <taxon>Pseudomonadota</taxon>
        <taxon>Alphaproteobacteria</taxon>
        <taxon>Hyphomicrobiales</taxon>
        <taxon>Chelatococcaceae</taxon>
        <taxon>Chelatococcus</taxon>
    </lineage>
</organism>
<dbReference type="GO" id="GO:0051596">
    <property type="term" value="P:methylglyoxal catabolic process"/>
    <property type="evidence" value="ECO:0007669"/>
    <property type="project" value="TreeGrafter"/>
</dbReference>
<dbReference type="InterPro" id="IPR020471">
    <property type="entry name" value="AKR"/>
</dbReference>
<keyword evidence="9" id="KW-1185">Reference proteome</keyword>
<dbReference type="GO" id="GO:1990002">
    <property type="term" value="F:methylglyoxal reductase (NADPH) (acetol producing) activity"/>
    <property type="evidence" value="ECO:0007669"/>
    <property type="project" value="TreeGrafter"/>
</dbReference>
<evidence type="ECO:0000256" key="4">
    <source>
        <dbReference type="PIRSR" id="PIRSR000097-1"/>
    </source>
</evidence>
<dbReference type="AlphaFoldDB" id="A0A840BW63"/>
<proteinExistence type="inferred from homology"/>
<comment type="caution">
    <text evidence="8">The sequence shown here is derived from an EMBL/GenBank/DDBJ whole genome shotgun (WGS) entry which is preliminary data.</text>
</comment>
<accession>A0A840BW63</accession>
<dbReference type="Pfam" id="PF00248">
    <property type="entry name" value="Aldo_ket_red"/>
    <property type="match status" value="1"/>
</dbReference>
<dbReference type="PIRSF" id="PIRSF000097">
    <property type="entry name" value="AKR"/>
    <property type="match status" value="1"/>
</dbReference>